<proteinExistence type="predicted"/>
<reference evidence="2" key="2">
    <citation type="submission" date="2015-01" db="EMBL/GenBank/DDBJ databases">
        <title>Evolutionary Origins and Diversification of the Mycorrhizal Mutualists.</title>
        <authorList>
            <consortium name="DOE Joint Genome Institute"/>
            <consortium name="Mycorrhizal Genomics Consortium"/>
            <person name="Kohler A."/>
            <person name="Kuo A."/>
            <person name="Nagy L.G."/>
            <person name="Floudas D."/>
            <person name="Copeland A."/>
            <person name="Barry K.W."/>
            <person name="Cichocki N."/>
            <person name="Veneault-Fourrey C."/>
            <person name="LaButti K."/>
            <person name="Lindquist E.A."/>
            <person name="Lipzen A."/>
            <person name="Lundell T."/>
            <person name="Morin E."/>
            <person name="Murat C."/>
            <person name="Riley R."/>
            <person name="Ohm R."/>
            <person name="Sun H."/>
            <person name="Tunlid A."/>
            <person name="Henrissat B."/>
            <person name="Grigoriev I.V."/>
            <person name="Hibbett D.S."/>
            <person name="Martin F."/>
        </authorList>
    </citation>
    <scope>NUCLEOTIDE SEQUENCE [LARGE SCALE GENOMIC DNA]</scope>
    <source>
        <strain evidence="2">441</strain>
    </source>
</reference>
<dbReference type="EMBL" id="KN833693">
    <property type="protein sequence ID" value="KIK28119.1"/>
    <property type="molecule type" value="Genomic_DNA"/>
</dbReference>
<organism evidence="1 2">
    <name type="scientific">Pisolithus microcarpus 441</name>
    <dbReference type="NCBI Taxonomy" id="765257"/>
    <lineage>
        <taxon>Eukaryota</taxon>
        <taxon>Fungi</taxon>
        <taxon>Dikarya</taxon>
        <taxon>Basidiomycota</taxon>
        <taxon>Agaricomycotina</taxon>
        <taxon>Agaricomycetes</taxon>
        <taxon>Agaricomycetidae</taxon>
        <taxon>Boletales</taxon>
        <taxon>Sclerodermatineae</taxon>
        <taxon>Pisolithaceae</taxon>
        <taxon>Pisolithus</taxon>
    </lineage>
</organism>
<evidence type="ECO:0000313" key="1">
    <source>
        <dbReference type="EMBL" id="KIK28119.1"/>
    </source>
</evidence>
<protein>
    <submittedName>
        <fullName evidence="1">Uncharacterized protein</fullName>
    </submittedName>
</protein>
<name>A0A0C9ZPW3_9AGAM</name>
<gene>
    <name evidence="1" type="ORF">PISMIDRAFT_673834</name>
</gene>
<evidence type="ECO:0000313" key="2">
    <source>
        <dbReference type="Proteomes" id="UP000054018"/>
    </source>
</evidence>
<keyword evidence="2" id="KW-1185">Reference proteome</keyword>
<accession>A0A0C9ZPW3</accession>
<reference evidence="1 2" key="1">
    <citation type="submission" date="2014-04" db="EMBL/GenBank/DDBJ databases">
        <authorList>
            <consortium name="DOE Joint Genome Institute"/>
            <person name="Kuo A."/>
            <person name="Kohler A."/>
            <person name="Costa M.D."/>
            <person name="Nagy L.G."/>
            <person name="Floudas D."/>
            <person name="Copeland A."/>
            <person name="Barry K.W."/>
            <person name="Cichocki N."/>
            <person name="Veneault-Fourrey C."/>
            <person name="LaButti K."/>
            <person name="Lindquist E.A."/>
            <person name="Lipzen A."/>
            <person name="Lundell T."/>
            <person name="Morin E."/>
            <person name="Murat C."/>
            <person name="Sun H."/>
            <person name="Tunlid A."/>
            <person name="Henrissat B."/>
            <person name="Grigoriev I.V."/>
            <person name="Hibbett D.S."/>
            <person name="Martin F."/>
            <person name="Nordberg H.P."/>
            <person name="Cantor M.N."/>
            <person name="Hua S.X."/>
        </authorList>
    </citation>
    <scope>NUCLEOTIDE SEQUENCE [LARGE SCALE GENOMIC DNA]</scope>
    <source>
        <strain evidence="1 2">441</strain>
    </source>
</reference>
<sequence length="82" mass="9109">MNSVQGIIQSVAQRKPEMRHVLEPMDARIVSSCENSMRLVCDVLRSIPSTIYRLGTVDNALEALKRGLEINNCTCGTSREAM</sequence>
<dbReference type="HOGENOM" id="CLU_2559187_0_0_1"/>
<dbReference type="AlphaFoldDB" id="A0A0C9ZPW3"/>
<dbReference type="Proteomes" id="UP000054018">
    <property type="component" value="Unassembled WGS sequence"/>
</dbReference>